<keyword evidence="2 4" id="KW-0808">Transferase</keyword>
<feature type="binding site" evidence="4">
    <location>
        <position position="57"/>
    </location>
    <ligand>
        <name>(6R)-10-formyltetrahydrofolate</name>
        <dbReference type="ChEBI" id="CHEBI:195366"/>
    </ligand>
</feature>
<dbReference type="NCBIfam" id="TIGR00639">
    <property type="entry name" value="PurN"/>
    <property type="match status" value="1"/>
</dbReference>
<dbReference type="Proteomes" id="UP000199411">
    <property type="component" value="Unassembled WGS sequence"/>
</dbReference>
<dbReference type="HAMAP" id="MF_01930">
    <property type="entry name" value="PurN"/>
    <property type="match status" value="1"/>
</dbReference>
<dbReference type="GO" id="GO:0006189">
    <property type="term" value="P:'de novo' IMP biosynthetic process"/>
    <property type="evidence" value="ECO:0007669"/>
    <property type="project" value="UniProtKB-UniRule"/>
</dbReference>
<organism evidence="6 7">
    <name type="scientific">Desulfurella multipotens</name>
    <dbReference type="NCBI Taxonomy" id="79269"/>
    <lineage>
        <taxon>Bacteria</taxon>
        <taxon>Pseudomonadati</taxon>
        <taxon>Campylobacterota</taxon>
        <taxon>Desulfurellia</taxon>
        <taxon>Desulfurellales</taxon>
        <taxon>Desulfurellaceae</taxon>
        <taxon>Desulfurella</taxon>
    </lineage>
</organism>
<dbReference type="Gene3D" id="3.40.50.170">
    <property type="entry name" value="Formyl transferase, N-terminal domain"/>
    <property type="match status" value="1"/>
</dbReference>
<dbReference type="InterPro" id="IPR002376">
    <property type="entry name" value="Formyl_transf_N"/>
</dbReference>
<dbReference type="UniPathway" id="UPA00074">
    <property type="reaction ID" value="UER00126"/>
</dbReference>
<accession>A0A1G6J5S4</accession>
<feature type="active site" description="Proton donor" evidence="4">
    <location>
        <position position="101"/>
    </location>
</feature>
<dbReference type="CDD" id="cd08645">
    <property type="entry name" value="FMT_core_GART"/>
    <property type="match status" value="1"/>
</dbReference>
<proteinExistence type="inferred from homology"/>
<comment type="pathway">
    <text evidence="1 4">Purine metabolism; IMP biosynthesis via de novo pathway; N(2)-formyl-N(1)-(5-phospho-D-ribosyl)glycinamide from N(1)-(5-phospho-D-ribosyl)glycinamide (10-formyl THF route): step 1/1.</text>
</comment>
<protein>
    <recommendedName>
        <fullName evidence="4">Phosphoribosylglycinamide formyltransferase</fullName>
        <ecNumber evidence="4">2.1.2.2</ecNumber>
    </recommendedName>
    <alternativeName>
        <fullName evidence="4">5'-phosphoribosylglycinamide transformylase</fullName>
    </alternativeName>
    <alternativeName>
        <fullName evidence="4">GAR transformylase</fullName>
        <shortName evidence="4">GART</shortName>
    </alternativeName>
</protein>
<feature type="domain" description="Formyl transferase N-terminal" evidence="5">
    <location>
        <begin position="2"/>
        <end position="174"/>
    </location>
</feature>
<reference evidence="7" key="1">
    <citation type="submission" date="2016-10" db="EMBL/GenBank/DDBJ databases">
        <authorList>
            <person name="Varghese N."/>
            <person name="Submissions S."/>
        </authorList>
    </citation>
    <scope>NUCLEOTIDE SEQUENCE [LARGE SCALE GENOMIC DNA]</scope>
    <source>
        <strain evidence="7">DSM 8415</strain>
    </source>
</reference>
<dbReference type="GO" id="GO:0004644">
    <property type="term" value="F:phosphoribosylglycinamide formyltransferase activity"/>
    <property type="evidence" value="ECO:0007669"/>
    <property type="project" value="UniProtKB-UniRule"/>
</dbReference>
<dbReference type="InterPro" id="IPR004607">
    <property type="entry name" value="GART"/>
</dbReference>
<evidence type="ECO:0000256" key="1">
    <source>
        <dbReference type="ARBA" id="ARBA00005054"/>
    </source>
</evidence>
<feature type="site" description="Raises pKa of active site His" evidence="4">
    <location>
        <position position="137"/>
    </location>
</feature>
<dbReference type="SUPFAM" id="SSF53328">
    <property type="entry name" value="Formyltransferase"/>
    <property type="match status" value="1"/>
</dbReference>
<feature type="binding site" evidence="4">
    <location>
        <position position="99"/>
    </location>
    <ligand>
        <name>(6R)-10-formyltetrahydrofolate</name>
        <dbReference type="ChEBI" id="CHEBI:195366"/>
    </ligand>
</feature>
<dbReference type="PANTHER" id="PTHR43369">
    <property type="entry name" value="PHOSPHORIBOSYLGLYCINAMIDE FORMYLTRANSFERASE"/>
    <property type="match status" value="1"/>
</dbReference>
<name>A0A1G6J5S4_9BACT</name>
<dbReference type="PANTHER" id="PTHR43369:SF2">
    <property type="entry name" value="PHOSPHORIBOSYLGLYCINAMIDE FORMYLTRANSFERASE"/>
    <property type="match status" value="1"/>
</dbReference>
<feature type="binding site" evidence="4">
    <location>
        <begin position="6"/>
        <end position="8"/>
    </location>
    <ligand>
        <name>N(1)-(5-phospho-beta-D-ribosyl)glycinamide</name>
        <dbReference type="ChEBI" id="CHEBI:143788"/>
    </ligand>
</feature>
<evidence type="ECO:0000313" key="6">
    <source>
        <dbReference type="EMBL" id="SDC13979.1"/>
    </source>
</evidence>
<dbReference type="EC" id="2.1.2.2" evidence="4"/>
<dbReference type="OrthoDB" id="9806170at2"/>
<comment type="function">
    <text evidence="4">Catalyzes the transfer of a formyl group from 10-formyltetrahydrofolate to 5-phospho-ribosyl-glycinamide (GAR), producing 5-phospho-ribosyl-N-formylglycinamide (FGAR) and tetrahydrofolate.</text>
</comment>
<dbReference type="InterPro" id="IPR036477">
    <property type="entry name" value="Formyl_transf_N_sf"/>
</dbReference>
<feature type="binding site" evidence="4">
    <location>
        <begin position="82"/>
        <end position="85"/>
    </location>
    <ligand>
        <name>(6R)-10-formyltetrahydrofolate</name>
        <dbReference type="ChEBI" id="CHEBI:195366"/>
    </ligand>
</feature>
<keyword evidence="3 4" id="KW-0658">Purine biosynthesis</keyword>
<evidence type="ECO:0000256" key="2">
    <source>
        <dbReference type="ARBA" id="ARBA00022679"/>
    </source>
</evidence>
<keyword evidence="7" id="KW-1185">Reference proteome</keyword>
<evidence type="ECO:0000313" key="7">
    <source>
        <dbReference type="Proteomes" id="UP000199411"/>
    </source>
</evidence>
<gene>
    <name evidence="4" type="primary">purN</name>
    <name evidence="6" type="ORF">SAMN05660835_00385</name>
</gene>
<sequence>MLSGRGSNFKAILDNIKNGFLKAQIVCVVSDKQCAGLEIAKQNNIQTIFLDPKGLTRKDYAKKLIDNILPYEPDLIVLAGFMRILDDSFVDTFEGKILNIHPSLLPLFKGLHPQKQAIEAGVKISGATVHFVTNELDSGPIIIQGAVSVHENDTPESLADRILKVEHKIYSMAIKFIIESKVTYIKTPQGSKAQFKDIKQSEDFIINPY</sequence>
<dbReference type="EMBL" id="FMYU01000002">
    <property type="protein sequence ID" value="SDC13979.1"/>
    <property type="molecule type" value="Genomic_DNA"/>
</dbReference>
<dbReference type="AlphaFoldDB" id="A0A1G6J5S4"/>
<dbReference type="GO" id="GO:0005829">
    <property type="term" value="C:cytosol"/>
    <property type="evidence" value="ECO:0007669"/>
    <property type="project" value="TreeGrafter"/>
</dbReference>
<comment type="catalytic activity">
    <reaction evidence="4">
        <text>N(1)-(5-phospho-beta-D-ribosyl)glycinamide + (6R)-10-formyltetrahydrofolate = N(2)-formyl-N(1)-(5-phospho-beta-D-ribosyl)glycinamide + (6S)-5,6,7,8-tetrahydrofolate + H(+)</text>
        <dbReference type="Rhea" id="RHEA:15053"/>
        <dbReference type="ChEBI" id="CHEBI:15378"/>
        <dbReference type="ChEBI" id="CHEBI:57453"/>
        <dbReference type="ChEBI" id="CHEBI:143788"/>
        <dbReference type="ChEBI" id="CHEBI:147286"/>
        <dbReference type="ChEBI" id="CHEBI:195366"/>
        <dbReference type="EC" id="2.1.2.2"/>
    </reaction>
</comment>
<evidence type="ECO:0000259" key="5">
    <source>
        <dbReference type="Pfam" id="PF00551"/>
    </source>
</evidence>
<dbReference type="Pfam" id="PF00551">
    <property type="entry name" value="Formyl_trans_N"/>
    <property type="match status" value="1"/>
</dbReference>
<evidence type="ECO:0000256" key="4">
    <source>
        <dbReference type="HAMAP-Rule" id="MF_01930"/>
    </source>
</evidence>
<comment type="similarity">
    <text evidence="4">Belongs to the GART family.</text>
</comment>
<evidence type="ECO:0000256" key="3">
    <source>
        <dbReference type="ARBA" id="ARBA00022755"/>
    </source>
</evidence>